<name>A0ABM0LXR9_SACKO</name>
<keyword evidence="10" id="KW-1185">Reference proteome</keyword>
<comment type="subcellular location">
    <subcellularLocation>
        <location evidence="1">Cytoplasm</location>
        <location evidence="1">Cytoskeleton</location>
    </subcellularLocation>
</comment>
<sequence>MAGNINQSLLTLGRVITGLVEHAPHIPYRESKLTRLLQDSLGGRTKTSIIATVSPALCNYEESLSTLDYAHRAKNITNRPEVNQKMTKRALIKEYTEEIEKLKRDLHAAREKHGIFMSSESYSAMEHKMESQVQTITDLEQKIATFEEEVKKIDVLFQELQQTKYKLETTAVKLGQTRQNLLETTIERDKQMHLVDTHVKTEGELYEKANQLLNVTTSSVKDLDGVHGKLDRKKSVENHNLGAQEKFQKLGKNNLSAMKANVHRHSSGQMEWLDQMQDSCGKIVFAFIRSA</sequence>
<dbReference type="Proteomes" id="UP000694865">
    <property type="component" value="Unplaced"/>
</dbReference>
<evidence type="ECO:0000256" key="7">
    <source>
        <dbReference type="PROSITE-ProRule" id="PRU00283"/>
    </source>
</evidence>
<feature type="coiled-coil region" evidence="8">
    <location>
        <begin position="85"/>
        <end position="163"/>
    </location>
</feature>
<dbReference type="SUPFAM" id="SSF52540">
    <property type="entry name" value="P-loop containing nucleoside triphosphate hydrolases"/>
    <property type="match status" value="1"/>
</dbReference>
<dbReference type="InterPro" id="IPR036961">
    <property type="entry name" value="Kinesin_motor_dom_sf"/>
</dbReference>
<dbReference type="InterPro" id="IPR047149">
    <property type="entry name" value="KIF11-like"/>
</dbReference>
<reference evidence="11" key="1">
    <citation type="submission" date="2025-08" db="UniProtKB">
        <authorList>
            <consortium name="RefSeq"/>
        </authorList>
    </citation>
    <scope>IDENTIFICATION</scope>
    <source>
        <tissue evidence="11">Testes</tissue>
    </source>
</reference>
<keyword evidence="5" id="KW-0505">Motor protein</keyword>
<comment type="caution">
    <text evidence="7">Lacks conserved residue(s) required for the propagation of feature annotation.</text>
</comment>
<organism evidence="10 11">
    <name type="scientific">Saccoglossus kowalevskii</name>
    <name type="common">Acorn worm</name>
    <dbReference type="NCBI Taxonomy" id="10224"/>
    <lineage>
        <taxon>Eukaryota</taxon>
        <taxon>Metazoa</taxon>
        <taxon>Hemichordata</taxon>
        <taxon>Enteropneusta</taxon>
        <taxon>Harrimaniidae</taxon>
        <taxon>Saccoglossus</taxon>
    </lineage>
</organism>
<evidence type="ECO:0000256" key="8">
    <source>
        <dbReference type="SAM" id="Coils"/>
    </source>
</evidence>
<protein>
    <submittedName>
        <fullName evidence="11">Kinesin-like protein KIF11-like</fullName>
    </submittedName>
</protein>
<evidence type="ECO:0000313" key="10">
    <source>
        <dbReference type="Proteomes" id="UP000694865"/>
    </source>
</evidence>
<dbReference type="InterPro" id="IPR001752">
    <property type="entry name" value="Kinesin_motor_dom"/>
</dbReference>
<proteinExistence type="inferred from homology"/>
<evidence type="ECO:0000313" key="11">
    <source>
        <dbReference type="RefSeq" id="XP_006812560.1"/>
    </source>
</evidence>
<evidence type="ECO:0000256" key="1">
    <source>
        <dbReference type="ARBA" id="ARBA00004245"/>
    </source>
</evidence>
<dbReference type="InterPro" id="IPR027417">
    <property type="entry name" value="P-loop_NTPase"/>
</dbReference>
<comment type="similarity">
    <text evidence="7">Belongs to the TRAFAC class myosin-kinesin ATPase superfamily. Kinesin family.</text>
</comment>
<dbReference type="SMART" id="SM00129">
    <property type="entry name" value="KISc"/>
    <property type="match status" value="1"/>
</dbReference>
<evidence type="ECO:0000256" key="2">
    <source>
        <dbReference type="ARBA" id="ARBA00022490"/>
    </source>
</evidence>
<keyword evidence="8" id="KW-0175">Coiled coil</keyword>
<gene>
    <name evidence="11" type="primary">LOC102806028</name>
</gene>
<dbReference type="GeneID" id="102806028"/>
<evidence type="ECO:0000256" key="4">
    <source>
        <dbReference type="ARBA" id="ARBA00022840"/>
    </source>
</evidence>
<keyword evidence="4" id="KW-0067">ATP-binding</keyword>
<dbReference type="PANTHER" id="PTHR47970:SF12">
    <property type="entry name" value="KINESIN FAMILY MEMBER 11"/>
    <property type="match status" value="1"/>
</dbReference>
<evidence type="ECO:0000256" key="6">
    <source>
        <dbReference type="ARBA" id="ARBA00023212"/>
    </source>
</evidence>
<feature type="domain" description="Kinesin motor" evidence="9">
    <location>
        <begin position="1"/>
        <end position="76"/>
    </location>
</feature>
<evidence type="ECO:0000256" key="3">
    <source>
        <dbReference type="ARBA" id="ARBA00022741"/>
    </source>
</evidence>
<dbReference type="Gene3D" id="3.40.850.10">
    <property type="entry name" value="Kinesin motor domain"/>
    <property type="match status" value="1"/>
</dbReference>
<keyword evidence="2" id="KW-0963">Cytoplasm</keyword>
<evidence type="ECO:0000259" key="9">
    <source>
        <dbReference type="PROSITE" id="PS50067"/>
    </source>
</evidence>
<keyword evidence="6" id="KW-0206">Cytoskeleton</keyword>
<accession>A0ABM0LXR9</accession>
<dbReference type="Pfam" id="PF00225">
    <property type="entry name" value="Kinesin"/>
    <property type="match status" value="1"/>
</dbReference>
<dbReference type="PROSITE" id="PS50067">
    <property type="entry name" value="KINESIN_MOTOR_2"/>
    <property type="match status" value="1"/>
</dbReference>
<dbReference type="PANTHER" id="PTHR47970">
    <property type="entry name" value="KINESIN-LIKE PROTEIN KIF11"/>
    <property type="match status" value="1"/>
</dbReference>
<evidence type="ECO:0000256" key="5">
    <source>
        <dbReference type="ARBA" id="ARBA00023175"/>
    </source>
</evidence>
<keyword evidence="3" id="KW-0547">Nucleotide-binding</keyword>
<dbReference type="RefSeq" id="XP_006812560.1">
    <property type="nucleotide sequence ID" value="XM_006812497.1"/>
</dbReference>